<protein>
    <submittedName>
        <fullName evidence="2">Uncharacterized protein</fullName>
    </submittedName>
</protein>
<name>A0AAE0KGD5_9PEZI</name>
<dbReference type="Proteomes" id="UP001287356">
    <property type="component" value="Unassembled WGS sequence"/>
</dbReference>
<sequence>MVAECGADMAQKCETCHLPSTDLFDDDAVFPPHPGPDVQPAPGVRQDGLPSPGVWQDDLPEVKPWPAVAPHAPASSSPHVNDLAASPLPRGPCKVWTDQVNGIVLESMCRCMDDGLRRRARFKEEAYRITIDEVAREANVETNMGEIENLMQFQRRKYWAWLKLGRKHGGALGREPPAVDFRAGRVG</sequence>
<evidence type="ECO:0000313" key="2">
    <source>
        <dbReference type="EMBL" id="KAK3375637.1"/>
    </source>
</evidence>
<reference evidence="2" key="2">
    <citation type="submission" date="2023-06" db="EMBL/GenBank/DDBJ databases">
        <authorList>
            <consortium name="Lawrence Berkeley National Laboratory"/>
            <person name="Haridas S."/>
            <person name="Hensen N."/>
            <person name="Bonometti L."/>
            <person name="Westerberg I."/>
            <person name="Brannstrom I.O."/>
            <person name="Guillou S."/>
            <person name="Cros-Aarteil S."/>
            <person name="Calhoun S."/>
            <person name="Kuo A."/>
            <person name="Mondo S."/>
            <person name="Pangilinan J."/>
            <person name="Riley R."/>
            <person name="Labutti K."/>
            <person name="Andreopoulos B."/>
            <person name="Lipzen A."/>
            <person name="Chen C."/>
            <person name="Yanf M."/>
            <person name="Daum C."/>
            <person name="Ng V."/>
            <person name="Clum A."/>
            <person name="Steindorff A."/>
            <person name="Ohm R."/>
            <person name="Martin F."/>
            <person name="Silar P."/>
            <person name="Natvig D."/>
            <person name="Lalanne C."/>
            <person name="Gautier V."/>
            <person name="Ament-Velasquez S.L."/>
            <person name="Kruys A."/>
            <person name="Hutchinson M.I."/>
            <person name="Powell A.J."/>
            <person name="Barry K."/>
            <person name="Miller A.N."/>
            <person name="Grigoriev I.V."/>
            <person name="Debuchy R."/>
            <person name="Gladieux P."/>
            <person name="Thoren M.H."/>
            <person name="Johannesson H."/>
        </authorList>
    </citation>
    <scope>NUCLEOTIDE SEQUENCE</scope>
    <source>
        <strain evidence="2">CBS 958.72</strain>
    </source>
</reference>
<gene>
    <name evidence="2" type="ORF">B0T24DRAFT_616708</name>
</gene>
<proteinExistence type="predicted"/>
<keyword evidence="3" id="KW-1185">Reference proteome</keyword>
<evidence type="ECO:0000256" key="1">
    <source>
        <dbReference type="SAM" id="MobiDB-lite"/>
    </source>
</evidence>
<comment type="caution">
    <text evidence="2">The sequence shown here is derived from an EMBL/GenBank/DDBJ whole genome shotgun (WGS) entry which is preliminary data.</text>
</comment>
<dbReference type="EMBL" id="JAULSN010000003">
    <property type="protein sequence ID" value="KAK3375637.1"/>
    <property type="molecule type" value="Genomic_DNA"/>
</dbReference>
<organism evidence="2 3">
    <name type="scientific">Lasiosphaeria ovina</name>
    <dbReference type="NCBI Taxonomy" id="92902"/>
    <lineage>
        <taxon>Eukaryota</taxon>
        <taxon>Fungi</taxon>
        <taxon>Dikarya</taxon>
        <taxon>Ascomycota</taxon>
        <taxon>Pezizomycotina</taxon>
        <taxon>Sordariomycetes</taxon>
        <taxon>Sordariomycetidae</taxon>
        <taxon>Sordariales</taxon>
        <taxon>Lasiosphaeriaceae</taxon>
        <taxon>Lasiosphaeria</taxon>
    </lineage>
</organism>
<feature type="region of interest" description="Disordered" evidence="1">
    <location>
        <begin position="29"/>
        <end position="55"/>
    </location>
</feature>
<reference evidence="2" key="1">
    <citation type="journal article" date="2023" name="Mol. Phylogenet. Evol.">
        <title>Genome-scale phylogeny and comparative genomics of the fungal order Sordariales.</title>
        <authorList>
            <person name="Hensen N."/>
            <person name="Bonometti L."/>
            <person name="Westerberg I."/>
            <person name="Brannstrom I.O."/>
            <person name="Guillou S."/>
            <person name="Cros-Aarteil S."/>
            <person name="Calhoun S."/>
            <person name="Haridas S."/>
            <person name="Kuo A."/>
            <person name="Mondo S."/>
            <person name="Pangilinan J."/>
            <person name="Riley R."/>
            <person name="LaButti K."/>
            <person name="Andreopoulos B."/>
            <person name="Lipzen A."/>
            <person name="Chen C."/>
            <person name="Yan M."/>
            <person name="Daum C."/>
            <person name="Ng V."/>
            <person name="Clum A."/>
            <person name="Steindorff A."/>
            <person name="Ohm R.A."/>
            <person name="Martin F."/>
            <person name="Silar P."/>
            <person name="Natvig D.O."/>
            <person name="Lalanne C."/>
            <person name="Gautier V."/>
            <person name="Ament-Velasquez S.L."/>
            <person name="Kruys A."/>
            <person name="Hutchinson M.I."/>
            <person name="Powell A.J."/>
            <person name="Barry K."/>
            <person name="Miller A.N."/>
            <person name="Grigoriev I.V."/>
            <person name="Debuchy R."/>
            <person name="Gladieux P."/>
            <person name="Hiltunen Thoren M."/>
            <person name="Johannesson H."/>
        </authorList>
    </citation>
    <scope>NUCLEOTIDE SEQUENCE</scope>
    <source>
        <strain evidence="2">CBS 958.72</strain>
    </source>
</reference>
<dbReference type="AlphaFoldDB" id="A0AAE0KGD5"/>
<accession>A0AAE0KGD5</accession>
<evidence type="ECO:0000313" key="3">
    <source>
        <dbReference type="Proteomes" id="UP001287356"/>
    </source>
</evidence>